<evidence type="ECO:0000313" key="3">
    <source>
        <dbReference type="EMBL" id="VFJ99528.1"/>
    </source>
</evidence>
<dbReference type="AlphaFoldDB" id="A0A450UGS2"/>
<accession>A0A450UGS2</accession>
<proteinExistence type="predicted"/>
<organism evidence="1">
    <name type="scientific">Candidatus Kentrum eta</name>
    <dbReference type="NCBI Taxonomy" id="2126337"/>
    <lineage>
        <taxon>Bacteria</taxon>
        <taxon>Pseudomonadati</taxon>
        <taxon>Pseudomonadota</taxon>
        <taxon>Gammaproteobacteria</taxon>
        <taxon>Candidatus Kentrum</taxon>
    </lineage>
</organism>
<gene>
    <name evidence="1" type="ORF">BECKH772A_GA0070896_100341</name>
    <name evidence="2" type="ORF">BECKH772B_GA0070898_100361</name>
    <name evidence="3" type="ORF">BECKH772C_GA0070978_100331</name>
</gene>
<dbReference type="EMBL" id="CAADFJ010000033">
    <property type="protein sequence ID" value="VFJ99528.1"/>
    <property type="molecule type" value="Genomic_DNA"/>
</dbReference>
<reference evidence="1" key="1">
    <citation type="submission" date="2019-02" db="EMBL/GenBank/DDBJ databases">
        <authorList>
            <person name="Gruber-Vodicka R. H."/>
            <person name="Seah K. B. B."/>
        </authorList>
    </citation>
    <scope>NUCLEOTIDE SEQUENCE</scope>
    <source>
        <strain evidence="3">BECK_SA2B12</strain>
        <strain evidence="1">BECK_SA2B15</strain>
        <strain evidence="2">BECK_SA2B20</strain>
    </source>
</reference>
<sequence length="76" mass="7904">MAIASDTVVSYRRNFELGSGCVGLGGRFYANTIESDKNDVSCAIGFVIGLLRVAGKAGVTTDSGEKVGDIEVSVQM</sequence>
<name>A0A450UGS2_9GAMM</name>
<evidence type="ECO:0000313" key="1">
    <source>
        <dbReference type="EMBL" id="VFJ91721.1"/>
    </source>
</evidence>
<dbReference type="EMBL" id="CAADFI010000036">
    <property type="protein sequence ID" value="VFJ92918.1"/>
    <property type="molecule type" value="Genomic_DNA"/>
</dbReference>
<evidence type="ECO:0000313" key="2">
    <source>
        <dbReference type="EMBL" id="VFJ92918.1"/>
    </source>
</evidence>
<protein>
    <submittedName>
        <fullName evidence="1">Uncharacterized protein</fullName>
    </submittedName>
</protein>
<dbReference type="EMBL" id="CAADFG010000034">
    <property type="protein sequence ID" value="VFJ91721.1"/>
    <property type="molecule type" value="Genomic_DNA"/>
</dbReference>